<dbReference type="Gene3D" id="2.60.40.2700">
    <property type="match status" value="1"/>
</dbReference>
<reference evidence="1 2" key="1">
    <citation type="submission" date="2019-06" db="EMBL/GenBank/DDBJ databases">
        <title>Spirosoma utsteinense sp. nov. isolated from Antarctic ice-free soils.</title>
        <authorList>
            <person name="Tahon G."/>
        </authorList>
    </citation>
    <scope>NUCLEOTIDE SEQUENCE [LARGE SCALE GENOMIC DNA]</scope>
    <source>
        <strain evidence="1 2">LMG 31447</strain>
    </source>
</reference>
<evidence type="ECO:0008006" key="3">
    <source>
        <dbReference type="Google" id="ProtNLM"/>
    </source>
</evidence>
<dbReference type="Proteomes" id="UP000700732">
    <property type="component" value="Unassembled WGS sequence"/>
</dbReference>
<organism evidence="1 2">
    <name type="scientific">Spirosoma utsteinense</name>
    <dbReference type="NCBI Taxonomy" id="2585773"/>
    <lineage>
        <taxon>Bacteria</taxon>
        <taxon>Pseudomonadati</taxon>
        <taxon>Bacteroidota</taxon>
        <taxon>Cytophagia</taxon>
        <taxon>Cytophagales</taxon>
        <taxon>Cytophagaceae</taxon>
        <taxon>Spirosoma</taxon>
    </lineage>
</organism>
<sequence length="538" mass="57374">MTDYLYLNDPNTSVTNGGCVHKFRLNPNNTATEIKQPSGSSWVPTGAGLPKPHGLGQDLNGNLYVGQTENGPIAKIRCDGTIVNPNFINDGGFNFVSKDGHVYVNTSGANGDRINRYALCDGSFQGYITLGGGISTDPYVYDTEKMVDWGLEIDPDGTFYVSAGFNVVRTDKDTHLYRFRPQDSDFINHTNYNPNKSTGVGRTFVEGPGTSGISNRVDVWGITHDRSGNIYLVLHDVEPGVDVETWVLKFDTNFNLVGSVMEPNGSPTGGFEGARGIVYYPGWNRLLLAGGPDGDCIAMIDPTTMSYAGALQGNMPGQDPKTLRIASEACPVELNTNAETTLCGVRAGDRVFLQNIVGSCQAPICGGTWTADPGNIGIDFQECDLSFTVRNVATGCGRFTLTHMGGTGASCGPFSVIVNVDFAFVERPVITGTQSVCDSRTPTPLTISSPVTGSNTVRYQWQKSTTAGSGYTDIAGATSSSYTPAVTAQTTYYQLVASVEGGCTNLTGRCSQTSDFVTVTPEACCPAVNCFPTQVNRN</sequence>
<name>A0ABR6WDX5_9BACT</name>
<evidence type="ECO:0000313" key="1">
    <source>
        <dbReference type="EMBL" id="MBC3794494.1"/>
    </source>
</evidence>
<gene>
    <name evidence="1" type="ORF">FH603_5023</name>
</gene>
<dbReference type="InterPro" id="IPR011042">
    <property type="entry name" value="6-blade_b-propeller_TolB-like"/>
</dbReference>
<evidence type="ECO:0000313" key="2">
    <source>
        <dbReference type="Proteomes" id="UP000700732"/>
    </source>
</evidence>
<dbReference type="EMBL" id="VFIA01000047">
    <property type="protein sequence ID" value="MBC3794494.1"/>
    <property type="molecule type" value="Genomic_DNA"/>
</dbReference>
<accession>A0ABR6WDX5</accession>
<proteinExistence type="predicted"/>
<dbReference type="Gene3D" id="2.120.10.30">
    <property type="entry name" value="TolB, C-terminal domain"/>
    <property type="match status" value="1"/>
</dbReference>
<comment type="caution">
    <text evidence="1">The sequence shown here is derived from an EMBL/GenBank/DDBJ whole genome shotgun (WGS) entry which is preliminary data.</text>
</comment>
<protein>
    <recommendedName>
        <fullName evidence="3">Ig-like domain-containing protein</fullName>
    </recommendedName>
</protein>
<dbReference type="SUPFAM" id="SSF63829">
    <property type="entry name" value="Calcium-dependent phosphotriesterase"/>
    <property type="match status" value="1"/>
</dbReference>
<keyword evidence="2" id="KW-1185">Reference proteome</keyword>